<proteinExistence type="predicted"/>
<feature type="domain" description="Rhodanese" evidence="1">
    <location>
        <begin position="32"/>
        <end position="122"/>
    </location>
</feature>
<reference evidence="2 3" key="1">
    <citation type="submission" date="2019-12" db="EMBL/GenBank/DDBJ databases">
        <title>Hybrid Genome Assemblies of two High G+C Isolates from Undergraduate Microbiology Courses.</title>
        <authorList>
            <person name="Ne Ville C.J."/>
            <person name="Enright D."/>
            <person name="Hernandez I."/>
            <person name="Dodsworth J."/>
            <person name="Orwin P.M."/>
        </authorList>
    </citation>
    <scope>NUCLEOTIDE SEQUENCE [LARGE SCALE GENOMIC DNA]</scope>
    <source>
        <strain evidence="2 3">CSUSB</strain>
    </source>
</reference>
<dbReference type="SMART" id="SM00450">
    <property type="entry name" value="RHOD"/>
    <property type="match status" value="1"/>
</dbReference>
<dbReference type="InterPro" id="IPR036873">
    <property type="entry name" value="Rhodanese-like_dom_sf"/>
</dbReference>
<sequence length="129" mass="13942">MEPAMTLALAASFGSAERWREEFAAMGKAHDGGSGWVLLDVHRAGVFEQATAMIPGATWRDPSAVEQWASELPAGRGVVVYCVYGHEVGRSTALRLRAMGLDARYLRGGFDGWQAAGRPVEAKLPRPSR</sequence>
<evidence type="ECO:0000313" key="2">
    <source>
        <dbReference type="EMBL" id="QGW84892.1"/>
    </source>
</evidence>
<dbReference type="Pfam" id="PF00581">
    <property type="entry name" value="Rhodanese"/>
    <property type="match status" value="1"/>
</dbReference>
<dbReference type="Gene3D" id="3.40.250.10">
    <property type="entry name" value="Rhodanese-like domain"/>
    <property type="match status" value="1"/>
</dbReference>
<dbReference type="PROSITE" id="PS50206">
    <property type="entry name" value="RHODANESE_3"/>
    <property type="match status" value="1"/>
</dbReference>
<evidence type="ECO:0000313" key="3">
    <source>
        <dbReference type="Proteomes" id="UP000425817"/>
    </source>
</evidence>
<dbReference type="SUPFAM" id="SSF54719">
    <property type="entry name" value="Fe,Mn superoxide dismutase (SOD), C-terminal domain"/>
    <property type="match status" value="1"/>
</dbReference>
<name>A0A6I6HQM8_VARPD</name>
<dbReference type="Proteomes" id="UP000425817">
    <property type="component" value="Chromosome"/>
</dbReference>
<accession>A0A6I6HQM8</accession>
<dbReference type="OrthoDB" id="9811849at2"/>
<protein>
    <recommendedName>
        <fullName evidence="1">Rhodanese domain-containing protein</fullName>
    </recommendedName>
</protein>
<dbReference type="InterPro" id="IPR001763">
    <property type="entry name" value="Rhodanese-like_dom"/>
</dbReference>
<dbReference type="InterPro" id="IPR036314">
    <property type="entry name" value="SOD_C_sf"/>
</dbReference>
<gene>
    <name evidence="2" type="ORF">GOQ09_04895</name>
</gene>
<dbReference type="SUPFAM" id="SSF52821">
    <property type="entry name" value="Rhodanese/Cell cycle control phosphatase"/>
    <property type="match status" value="1"/>
</dbReference>
<dbReference type="AlphaFoldDB" id="A0A6I6HQM8"/>
<evidence type="ECO:0000259" key="1">
    <source>
        <dbReference type="PROSITE" id="PS50206"/>
    </source>
</evidence>
<organism evidence="2 3">
    <name type="scientific">Variovorax paradoxus</name>
    <dbReference type="NCBI Taxonomy" id="34073"/>
    <lineage>
        <taxon>Bacteria</taxon>
        <taxon>Pseudomonadati</taxon>
        <taxon>Pseudomonadota</taxon>
        <taxon>Betaproteobacteria</taxon>
        <taxon>Burkholderiales</taxon>
        <taxon>Comamonadaceae</taxon>
        <taxon>Variovorax</taxon>
    </lineage>
</organism>
<dbReference type="EMBL" id="CP046622">
    <property type="protein sequence ID" value="QGW84892.1"/>
    <property type="molecule type" value="Genomic_DNA"/>
</dbReference>